<name>A0ABV9LRH9_9ALTE</name>
<dbReference type="PROSITE" id="PS51257">
    <property type="entry name" value="PROKAR_LIPOPROTEIN"/>
    <property type="match status" value="1"/>
</dbReference>
<dbReference type="RefSeq" id="WP_382405513.1">
    <property type="nucleotide sequence ID" value="NZ_JBHSGU010000002.1"/>
</dbReference>
<reference evidence="4" key="1">
    <citation type="journal article" date="2019" name="Int. J. Syst. Evol. Microbiol.">
        <title>The Global Catalogue of Microorganisms (GCM) 10K type strain sequencing project: providing services to taxonomists for standard genome sequencing and annotation.</title>
        <authorList>
            <consortium name="The Broad Institute Genomics Platform"/>
            <consortium name="The Broad Institute Genome Sequencing Center for Infectious Disease"/>
            <person name="Wu L."/>
            <person name="Ma J."/>
        </authorList>
    </citation>
    <scope>NUCLEOTIDE SEQUENCE [LARGE SCALE GENOMIC DNA]</scope>
    <source>
        <strain evidence="4">KACC 12507</strain>
    </source>
</reference>
<gene>
    <name evidence="3" type="ORF">ACFO4O_01495</name>
</gene>
<evidence type="ECO:0000256" key="2">
    <source>
        <dbReference type="SAM" id="SignalP"/>
    </source>
</evidence>
<dbReference type="Pfam" id="PF05960">
    <property type="entry name" value="DUF885"/>
    <property type="match status" value="1"/>
</dbReference>
<dbReference type="EMBL" id="JBHSGU010000002">
    <property type="protein sequence ID" value="MFC4698834.1"/>
    <property type="molecule type" value="Genomic_DNA"/>
</dbReference>
<evidence type="ECO:0000313" key="3">
    <source>
        <dbReference type="EMBL" id="MFC4698834.1"/>
    </source>
</evidence>
<proteinExistence type="predicted"/>
<organism evidence="3 4">
    <name type="scientific">Glaciecola siphonariae</name>
    <dbReference type="NCBI Taxonomy" id="521012"/>
    <lineage>
        <taxon>Bacteria</taxon>
        <taxon>Pseudomonadati</taxon>
        <taxon>Pseudomonadota</taxon>
        <taxon>Gammaproteobacteria</taxon>
        <taxon>Alteromonadales</taxon>
        <taxon>Alteromonadaceae</taxon>
        <taxon>Glaciecola</taxon>
    </lineage>
</organism>
<evidence type="ECO:0000256" key="1">
    <source>
        <dbReference type="SAM" id="MobiDB-lite"/>
    </source>
</evidence>
<keyword evidence="2" id="KW-0732">Signal</keyword>
<sequence length="629" mass="71956">MNKRPLFALSAICAALSLAACSPAPENAQSPQAAQDAQSAAKQAESAQTVSEENLTESERLSRFFADSFEQDLKRSPTMQSRLGYKWDYGKWDDISPAADQERRELMESRLVAAQQFDEAQLTEQERLSLQLYRTNLSRQIANDEFRLNSYIMNQFSAWHTNVPSFLINIHRISSIEDAQAYIERLRGVKPLFDQLITQLQLRQEAGVFPPQWAYEQMIQASSNVIQGNPFRESSEDSTLYTDFISKLDALGISNAEKAGLIADAEQALQESVRPAYSALISELTKQLAYSPEGDGVWRLPDGQKWYENRLAWFTTTDLTAEEVHQIGLDNVERIHNEMKAIMKKVNFEGDLNAFFNFMRDDEQFYYEDSEEGRARYLSEAKQYIDVMEAKIPEYFGLVPKADMIVKRVEAFREQSAGKAFYQSPSKDGSRPGTYYANLYDMRSMPTYQMEALAYHEGIPGHHMQRSIAQELDGIPEFQKYVSFTAYTEGWGLYTEELAKDMGFYEDPYSDFGRLAMELWRACRLVVDTGIHTMKWSRQDAIDYLIENTPNPANDAVKAIERYIALPGQATAYMIGKLKIMELRANAKERLGDKFSYADFHDQVLMYGPIPLNILEEKINQYIEATLAQ</sequence>
<dbReference type="InterPro" id="IPR010281">
    <property type="entry name" value="DUF885"/>
</dbReference>
<feature type="compositionally biased region" description="Low complexity" evidence="1">
    <location>
        <begin position="24"/>
        <end position="48"/>
    </location>
</feature>
<dbReference type="Proteomes" id="UP001595897">
    <property type="component" value="Unassembled WGS sequence"/>
</dbReference>
<protein>
    <submittedName>
        <fullName evidence="3">DUF885 domain-containing protein</fullName>
    </submittedName>
</protein>
<keyword evidence="4" id="KW-1185">Reference proteome</keyword>
<feature type="region of interest" description="Disordered" evidence="1">
    <location>
        <begin position="24"/>
        <end position="55"/>
    </location>
</feature>
<feature type="chain" id="PRO_5047067795" evidence="2">
    <location>
        <begin position="29"/>
        <end position="629"/>
    </location>
</feature>
<dbReference type="PANTHER" id="PTHR33361:SF16">
    <property type="entry name" value="DUF885 DOMAIN-CONTAINING PROTEIN"/>
    <property type="match status" value="1"/>
</dbReference>
<evidence type="ECO:0000313" key="4">
    <source>
        <dbReference type="Proteomes" id="UP001595897"/>
    </source>
</evidence>
<comment type="caution">
    <text evidence="3">The sequence shown here is derived from an EMBL/GenBank/DDBJ whole genome shotgun (WGS) entry which is preliminary data.</text>
</comment>
<accession>A0ABV9LRH9</accession>
<dbReference type="PANTHER" id="PTHR33361">
    <property type="entry name" value="GLR0591 PROTEIN"/>
    <property type="match status" value="1"/>
</dbReference>
<feature type="signal peptide" evidence="2">
    <location>
        <begin position="1"/>
        <end position="28"/>
    </location>
</feature>